<gene>
    <name evidence="2" type="ORF">M9Y10_020019</name>
</gene>
<feature type="domain" description="VIT" evidence="1">
    <location>
        <begin position="3"/>
        <end position="115"/>
    </location>
</feature>
<proteinExistence type="predicted"/>
<reference evidence="2 3" key="1">
    <citation type="submission" date="2024-04" db="EMBL/GenBank/DDBJ databases">
        <title>Tritrichomonas musculus Genome.</title>
        <authorList>
            <person name="Alves-Ferreira E."/>
            <person name="Grigg M."/>
            <person name="Lorenzi H."/>
            <person name="Galac M."/>
        </authorList>
    </citation>
    <scope>NUCLEOTIDE SEQUENCE [LARGE SCALE GENOMIC DNA]</scope>
    <source>
        <strain evidence="2 3">EAF2021</strain>
    </source>
</reference>
<dbReference type="Pfam" id="PF08487">
    <property type="entry name" value="VIT"/>
    <property type="match status" value="1"/>
</dbReference>
<comment type="caution">
    <text evidence="2">The sequence shown here is derived from an EMBL/GenBank/DDBJ whole genome shotgun (WGS) entry which is preliminary data.</text>
</comment>
<dbReference type="Proteomes" id="UP001470230">
    <property type="component" value="Unassembled WGS sequence"/>
</dbReference>
<sequence>MGFGSCCVLSDGRLINMNAKSIKIECFQRGFLVNFGIIQTFTHSENRAKEVYYVFSNDLKICIYDTIFVVGQEIIKPKLQPKEEAKNLTMKPLNLGVLILAMKRRNLNLEMFNLM</sequence>
<organism evidence="2 3">
    <name type="scientific">Tritrichomonas musculus</name>
    <dbReference type="NCBI Taxonomy" id="1915356"/>
    <lineage>
        <taxon>Eukaryota</taxon>
        <taxon>Metamonada</taxon>
        <taxon>Parabasalia</taxon>
        <taxon>Tritrichomonadida</taxon>
        <taxon>Tritrichomonadidae</taxon>
        <taxon>Tritrichomonas</taxon>
    </lineage>
</organism>
<keyword evidence="3" id="KW-1185">Reference proteome</keyword>
<dbReference type="PROSITE" id="PS51468">
    <property type="entry name" value="VIT"/>
    <property type="match status" value="1"/>
</dbReference>
<protein>
    <submittedName>
        <fullName evidence="2">von Willebrand factor A domain-containing protein 5A</fullName>
    </submittedName>
</protein>
<evidence type="ECO:0000313" key="2">
    <source>
        <dbReference type="EMBL" id="KAK8846018.1"/>
    </source>
</evidence>
<evidence type="ECO:0000259" key="1">
    <source>
        <dbReference type="PROSITE" id="PS51468"/>
    </source>
</evidence>
<accession>A0ABR2HFZ2</accession>
<dbReference type="InterPro" id="IPR013694">
    <property type="entry name" value="VIT"/>
</dbReference>
<name>A0ABR2HFZ2_9EUKA</name>
<evidence type="ECO:0000313" key="3">
    <source>
        <dbReference type="Proteomes" id="UP001470230"/>
    </source>
</evidence>
<dbReference type="EMBL" id="JAPFFF010000029">
    <property type="protein sequence ID" value="KAK8846018.1"/>
    <property type="molecule type" value="Genomic_DNA"/>
</dbReference>